<dbReference type="OrthoDB" id="26472at2157"/>
<dbReference type="KEGG" id="pyr:P186_2120"/>
<accession>G7VAT4</accession>
<dbReference type="BioCyc" id="PSP1104324:GJSN-2070-MONOMER"/>
<dbReference type="STRING" id="1104324.P186_2120"/>
<proteinExistence type="predicted"/>
<dbReference type="GeneID" id="11596609"/>
<protein>
    <submittedName>
        <fullName evidence="1">Uncharacterized protein</fullName>
    </submittedName>
</protein>
<dbReference type="Gene3D" id="1.10.472.10">
    <property type="entry name" value="Cyclin-like"/>
    <property type="match status" value="1"/>
</dbReference>
<evidence type="ECO:0000313" key="2">
    <source>
        <dbReference type="Proteomes" id="UP000005867"/>
    </source>
</evidence>
<dbReference type="EMBL" id="CP003098">
    <property type="protein sequence ID" value="AET33512.1"/>
    <property type="molecule type" value="Genomic_DNA"/>
</dbReference>
<dbReference type="Proteomes" id="UP000005867">
    <property type="component" value="Chromosome"/>
</dbReference>
<gene>
    <name evidence="1" type="ORF">P186_2120</name>
</gene>
<dbReference type="HOGENOM" id="CLU_1590948_0_0_2"/>
<keyword evidence="2" id="KW-1185">Reference proteome</keyword>
<sequence length="172" mass="19962">MFFGRQYSEEELRLIRCIEEVVAGSGGGSDDRCLRAAAEYLCRKRLGEAASLDKIAARHGVQLLCVYRWYSKLFQMGYRYPRDEFEHHLETVRKIYGEAVAEEVRRLYEFLKSKGAVQGLKPGGVVAALLYYAAKKHRFKYDVVKAAYEFDTYPETVEKNIVLFQWYIHGII</sequence>
<organism evidence="1 2">
    <name type="scientific">Pyrobaculum ferrireducens</name>
    <dbReference type="NCBI Taxonomy" id="1104324"/>
    <lineage>
        <taxon>Archaea</taxon>
        <taxon>Thermoproteota</taxon>
        <taxon>Thermoprotei</taxon>
        <taxon>Thermoproteales</taxon>
        <taxon>Thermoproteaceae</taxon>
        <taxon>Pyrobaculum</taxon>
    </lineage>
</organism>
<dbReference type="eggNOG" id="arCOG06998">
    <property type="taxonomic scope" value="Archaea"/>
</dbReference>
<evidence type="ECO:0000313" key="1">
    <source>
        <dbReference type="EMBL" id="AET33512.1"/>
    </source>
</evidence>
<dbReference type="InterPro" id="IPR036915">
    <property type="entry name" value="Cyclin-like_sf"/>
</dbReference>
<name>G7VAT4_9CREN</name>
<dbReference type="AlphaFoldDB" id="G7VAT4"/>
<dbReference type="SUPFAM" id="SSF47954">
    <property type="entry name" value="Cyclin-like"/>
    <property type="match status" value="1"/>
</dbReference>
<dbReference type="RefSeq" id="WP_014289337.1">
    <property type="nucleotide sequence ID" value="NC_016645.1"/>
</dbReference>
<reference evidence="1 2" key="1">
    <citation type="journal article" date="2012" name="J. Bacteriol.">
        <title>Complete genome sequence of strain 1860, a crenarchaeon of the genus pyrobaculum able to grow with various electron acceptors.</title>
        <authorList>
            <person name="Mardanov A.V."/>
            <person name="Gumerov V.M."/>
            <person name="Slobodkina G.B."/>
            <person name="Beletsky A.V."/>
            <person name="Bonch-Osmolovskaya E.A."/>
            <person name="Ravin N.V."/>
            <person name="Skryabin K.G."/>
        </authorList>
    </citation>
    <scope>NUCLEOTIDE SEQUENCE [LARGE SCALE GENOMIC DNA]</scope>
    <source>
        <strain evidence="1 2">1860</strain>
    </source>
</reference>